<name>A0ACB6RM74_9PLEO</name>
<gene>
    <name evidence="1" type="ORF">BU25DRAFT_414875</name>
</gene>
<dbReference type="Proteomes" id="UP000799754">
    <property type="component" value="Unassembled WGS sequence"/>
</dbReference>
<comment type="caution">
    <text evidence="1">The sequence shown here is derived from an EMBL/GenBank/DDBJ whole genome shotgun (WGS) entry which is preliminary data.</text>
</comment>
<sequence>MMALERQSKKRSTEALELPQKTRYILSIAACRPTQATAEDYFSDDSFEVRSVSPMSPMANVGTKRSDSDNKALVGSHADYGSIRGLQPANSMDNRGSSVAALVPRPTYWERYQLGLREDKFGTPEGVATDKETFGKLIRAPSEPTQSSSYEDRCHRRRRKCENSERSESRTELESAAHRKQQRSDKEKYKLKSRVTSSRSGCNNVADWPERISVSPAVTSIGSEPANTNSASKRRRTEVAISDGSVRKEQRDIVDVLLEQWTMPMSK</sequence>
<accession>A0ACB6RM74</accession>
<proteinExistence type="predicted"/>
<organism evidence="1 2">
    <name type="scientific">Macroventuria anomochaeta</name>
    <dbReference type="NCBI Taxonomy" id="301207"/>
    <lineage>
        <taxon>Eukaryota</taxon>
        <taxon>Fungi</taxon>
        <taxon>Dikarya</taxon>
        <taxon>Ascomycota</taxon>
        <taxon>Pezizomycotina</taxon>
        <taxon>Dothideomycetes</taxon>
        <taxon>Pleosporomycetidae</taxon>
        <taxon>Pleosporales</taxon>
        <taxon>Pleosporineae</taxon>
        <taxon>Didymellaceae</taxon>
        <taxon>Macroventuria</taxon>
    </lineage>
</organism>
<reference evidence="1" key="1">
    <citation type="journal article" date="2020" name="Stud. Mycol.">
        <title>101 Dothideomycetes genomes: a test case for predicting lifestyles and emergence of pathogens.</title>
        <authorList>
            <person name="Haridas S."/>
            <person name="Albert R."/>
            <person name="Binder M."/>
            <person name="Bloem J."/>
            <person name="Labutti K."/>
            <person name="Salamov A."/>
            <person name="Andreopoulos B."/>
            <person name="Baker S."/>
            <person name="Barry K."/>
            <person name="Bills G."/>
            <person name="Bluhm B."/>
            <person name="Cannon C."/>
            <person name="Castanera R."/>
            <person name="Culley D."/>
            <person name="Daum C."/>
            <person name="Ezra D."/>
            <person name="Gonzalez J."/>
            <person name="Henrissat B."/>
            <person name="Kuo A."/>
            <person name="Liang C."/>
            <person name="Lipzen A."/>
            <person name="Lutzoni F."/>
            <person name="Magnuson J."/>
            <person name="Mondo S."/>
            <person name="Nolan M."/>
            <person name="Ohm R."/>
            <person name="Pangilinan J."/>
            <person name="Park H.-J."/>
            <person name="Ramirez L."/>
            <person name="Alfaro M."/>
            <person name="Sun H."/>
            <person name="Tritt A."/>
            <person name="Yoshinaga Y."/>
            <person name="Zwiers L.-H."/>
            <person name="Turgeon B."/>
            <person name="Goodwin S."/>
            <person name="Spatafora J."/>
            <person name="Crous P."/>
            <person name="Grigoriev I."/>
        </authorList>
    </citation>
    <scope>NUCLEOTIDE SEQUENCE</scope>
    <source>
        <strain evidence="1">CBS 525.71</strain>
    </source>
</reference>
<keyword evidence="2" id="KW-1185">Reference proteome</keyword>
<protein>
    <submittedName>
        <fullName evidence="1">Uncharacterized protein</fullName>
    </submittedName>
</protein>
<dbReference type="EMBL" id="MU006741">
    <property type="protein sequence ID" value="KAF2622893.1"/>
    <property type="molecule type" value="Genomic_DNA"/>
</dbReference>
<evidence type="ECO:0000313" key="2">
    <source>
        <dbReference type="Proteomes" id="UP000799754"/>
    </source>
</evidence>
<evidence type="ECO:0000313" key="1">
    <source>
        <dbReference type="EMBL" id="KAF2622893.1"/>
    </source>
</evidence>